<feature type="region of interest" description="Disordered" evidence="1">
    <location>
        <begin position="156"/>
        <end position="200"/>
    </location>
</feature>
<comment type="caution">
    <text evidence="2">The sequence shown here is derived from an EMBL/GenBank/DDBJ whole genome shotgun (WGS) entry which is preliminary data.</text>
</comment>
<organism evidence="2 3">
    <name type="scientific">Nephila pilipes</name>
    <name type="common">Giant wood spider</name>
    <name type="synonym">Nephila maculata</name>
    <dbReference type="NCBI Taxonomy" id="299642"/>
    <lineage>
        <taxon>Eukaryota</taxon>
        <taxon>Metazoa</taxon>
        <taxon>Ecdysozoa</taxon>
        <taxon>Arthropoda</taxon>
        <taxon>Chelicerata</taxon>
        <taxon>Arachnida</taxon>
        <taxon>Araneae</taxon>
        <taxon>Araneomorphae</taxon>
        <taxon>Entelegynae</taxon>
        <taxon>Araneoidea</taxon>
        <taxon>Nephilidae</taxon>
        <taxon>Nephila</taxon>
    </lineage>
</organism>
<evidence type="ECO:0000313" key="3">
    <source>
        <dbReference type="Proteomes" id="UP000887013"/>
    </source>
</evidence>
<dbReference type="EMBL" id="BMAW01000801">
    <property type="protein sequence ID" value="GFS70734.1"/>
    <property type="molecule type" value="Genomic_DNA"/>
</dbReference>
<dbReference type="Proteomes" id="UP000887013">
    <property type="component" value="Unassembled WGS sequence"/>
</dbReference>
<keyword evidence="3" id="KW-1185">Reference proteome</keyword>
<sequence length="200" mass="21726">MPTSMATILLSRATNTFYGSHERLCIGRLHPAFGSSHSASSVTKSGPLGTLIHRPTFKSRKDSTTIEKPLRTSNRVSPVFVLSRHSSPSFVSQRVSSGFASSPNTVAGHRCAPLLYAGDPDNNKVLCTRGLLRDPVTRTHVRLLGPCFKMGRVGHRPTALQHRRPPNKSQSGAGEASHRTRSESVRTATQEPTCTTKNTN</sequence>
<protein>
    <submittedName>
        <fullName evidence="2">Uncharacterized protein</fullName>
    </submittedName>
</protein>
<evidence type="ECO:0000313" key="2">
    <source>
        <dbReference type="EMBL" id="GFS70734.1"/>
    </source>
</evidence>
<gene>
    <name evidence="2" type="ORF">NPIL_120611</name>
</gene>
<evidence type="ECO:0000256" key="1">
    <source>
        <dbReference type="SAM" id="MobiDB-lite"/>
    </source>
</evidence>
<reference evidence="2" key="1">
    <citation type="submission" date="2020-08" db="EMBL/GenBank/DDBJ databases">
        <title>Multicomponent nature underlies the extraordinary mechanical properties of spider dragline silk.</title>
        <authorList>
            <person name="Kono N."/>
            <person name="Nakamura H."/>
            <person name="Mori M."/>
            <person name="Yoshida Y."/>
            <person name="Ohtoshi R."/>
            <person name="Malay A.D."/>
            <person name="Moran D.A.P."/>
            <person name="Tomita M."/>
            <person name="Numata K."/>
            <person name="Arakawa K."/>
        </authorList>
    </citation>
    <scope>NUCLEOTIDE SEQUENCE</scope>
</reference>
<proteinExistence type="predicted"/>
<name>A0A8X6MP56_NEPPI</name>
<feature type="compositionally biased region" description="Polar residues" evidence="1">
    <location>
        <begin position="185"/>
        <end position="200"/>
    </location>
</feature>
<accession>A0A8X6MP56</accession>
<dbReference type="AlphaFoldDB" id="A0A8X6MP56"/>
<dbReference type="OrthoDB" id="5920617at2759"/>